<organism evidence="1 2">
    <name type="scientific">Deinococcus koreensis</name>
    <dbReference type="NCBI Taxonomy" id="2054903"/>
    <lineage>
        <taxon>Bacteria</taxon>
        <taxon>Thermotogati</taxon>
        <taxon>Deinococcota</taxon>
        <taxon>Deinococci</taxon>
        <taxon>Deinococcales</taxon>
        <taxon>Deinococcaceae</taxon>
        <taxon>Deinococcus</taxon>
    </lineage>
</organism>
<dbReference type="EMBL" id="PPPD01000001">
    <property type="protein sequence ID" value="PNY82563.1"/>
    <property type="molecule type" value="Genomic_DNA"/>
</dbReference>
<proteinExistence type="predicted"/>
<accession>A0A2K3V1A6</accession>
<sequence>MPTMPPSALARPLDFTHSSNRVAVLGSLGALLLARRRTGSWKEAVNVAGACFLAWATARELDPDHPWTANLALPLAFMLVVRGAANPLPAAGTMSGLRMLAGTTGEAPTPVDTAAMLAQTGLSARFGGRLGALLPALAPWLSQRQETAALSLLGLLVPPVPASTGGGSVWPVLGALALAPWLIRPESIASSCDRAARPVRDSDVQQARSAALAVLGAAVLSRRHQAQQPLAAAVLTVGLRRLTSP</sequence>
<dbReference type="AlphaFoldDB" id="A0A2K3V1A6"/>
<dbReference type="RefSeq" id="WP_103312995.1">
    <property type="nucleotide sequence ID" value="NZ_PPPD01000001.1"/>
</dbReference>
<gene>
    <name evidence="1" type="ORF">CVO96_15475</name>
</gene>
<name>A0A2K3V1A6_9DEIO</name>
<comment type="caution">
    <text evidence="1">The sequence shown here is derived from an EMBL/GenBank/DDBJ whole genome shotgun (WGS) entry which is preliminary data.</text>
</comment>
<dbReference type="OrthoDB" id="71879at2"/>
<protein>
    <submittedName>
        <fullName evidence="1">Uncharacterized protein</fullName>
    </submittedName>
</protein>
<reference evidence="1 2" key="1">
    <citation type="submission" date="2018-01" db="EMBL/GenBank/DDBJ databases">
        <title>Deinococcus koreensis sp. nov., a radiation-resistant bacterium isolated from river water.</title>
        <authorList>
            <person name="Choi A."/>
        </authorList>
    </citation>
    <scope>NUCLEOTIDE SEQUENCE [LARGE SCALE GENOMIC DNA]</scope>
    <source>
        <strain evidence="1 2">SJW1-2</strain>
    </source>
</reference>
<keyword evidence="2" id="KW-1185">Reference proteome</keyword>
<evidence type="ECO:0000313" key="1">
    <source>
        <dbReference type="EMBL" id="PNY82563.1"/>
    </source>
</evidence>
<evidence type="ECO:0000313" key="2">
    <source>
        <dbReference type="Proteomes" id="UP000236379"/>
    </source>
</evidence>
<dbReference type="Proteomes" id="UP000236379">
    <property type="component" value="Unassembled WGS sequence"/>
</dbReference>